<comment type="caution">
    <text evidence="3">The sequence shown here is derived from an EMBL/GenBank/DDBJ whole genome shotgun (WGS) entry which is preliminary data.</text>
</comment>
<feature type="region of interest" description="Disordered" evidence="1">
    <location>
        <begin position="103"/>
        <end position="122"/>
    </location>
</feature>
<dbReference type="Gene3D" id="3.30.420.480">
    <property type="entry name" value="Domain of unknown function (DUF4445)"/>
    <property type="match status" value="1"/>
</dbReference>
<accession>A0A7W0CBZ4</accession>
<keyword evidence="4" id="KW-1185">Reference proteome</keyword>
<evidence type="ECO:0000313" key="4">
    <source>
        <dbReference type="Proteomes" id="UP000525298"/>
    </source>
</evidence>
<dbReference type="InterPro" id="IPR027980">
    <property type="entry name" value="RACo_C"/>
</dbReference>
<dbReference type="RefSeq" id="WP_181552484.1">
    <property type="nucleotide sequence ID" value="NZ_JACDUS010000013.1"/>
</dbReference>
<dbReference type="AlphaFoldDB" id="A0A7W0CBZ4"/>
<reference evidence="3 4" key="1">
    <citation type="submission" date="2020-07" db="EMBL/GenBank/DDBJ databases">
        <title>Genomic Encyclopedia of Type Strains, Phase IV (KMG-IV): sequencing the most valuable type-strain genomes for metagenomic binning, comparative biology and taxonomic classification.</title>
        <authorList>
            <person name="Goeker M."/>
        </authorList>
    </citation>
    <scope>NUCLEOTIDE SEQUENCE [LARGE SCALE GENOMIC DNA]</scope>
    <source>
        <strain evidence="3 4">DSM 17721</strain>
    </source>
</reference>
<dbReference type="CDD" id="cd00207">
    <property type="entry name" value="fer2"/>
    <property type="match status" value="1"/>
</dbReference>
<dbReference type="Pfam" id="PF17651">
    <property type="entry name" value="Raco_middle"/>
    <property type="match status" value="1"/>
</dbReference>
<dbReference type="GO" id="GO:0051536">
    <property type="term" value="F:iron-sulfur cluster binding"/>
    <property type="evidence" value="ECO:0007669"/>
    <property type="project" value="InterPro"/>
</dbReference>
<dbReference type="InterPro" id="IPR042259">
    <property type="entry name" value="Raco-like_middle_sf"/>
</dbReference>
<dbReference type="SUPFAM" id="SSF54292">
    <property type="entry name" value="2Fe-2S ferredoxin-like"/>
    <property type="match status" value="1"/>
</dbReference>
<dbReference type="InterPro" id="IPR001041">
    <property type="entry name" value="2Fe-2S_ferredoxin-type"/>
</dbReference>
<dbReference type="InterPro" id="IPR052911">
    <property type="entry name" value="Corrinoid_activation_enz"/>
</dbReference>
<dbReference type="EMBL" id="JACDUS010000013">
    <property type="protein sequence ID" value="MBA2882864.1"/>
    <property type="molecule type" value="Genomic_DNA"/>
</dbReference>
<dbReference type="PROSITE" id="PS51085">
    <property type="entry name" value="2FE2S_FER_2"/>
    <property type="match status" value="1"/>
</dbReference>
<dbReference type="PANTHER" id="PTHR42895:SF2">
    <property type="entry name" value="IRON-SULFUR CLUSTER PROTEIN"/>
    <property type="match status" value="1"/>
</dbReference>
<gene>
    <name evidence="3" type="ORF">HNR65_003219</name>
</gene>
<evidence type="ECO:0000256" key="1">
    <source>
        <dbReference type="SAM" id="MobiDB-lite"/>
    </source>
</evidence>
<name>A0A7W0CBZ4_9BACT</name>
<evidence type="ECO:0000313" key="3">
    <source>
        <dbReference type="EMBL" id="MBA2882864.1"/>
    </source>
</evidence>
<dbReference type="InterPro" id="IPR012675">
    <property type="entry name" value="Beta-grasp_dom_sf"/>
</dbReference>
<dbReference type="PANTHER" id="PTHR42895">
    <property type="entry name" value="IRON-SULFUR CLUSTER-BINDING PROTEIN-RELATED"/>
    <property type="match status" value="1"/>
</dbReference>
<protein>
    <submittedName>
        <fullName evidence="3">Uncharacterized 2Fe-2S/4Fe-4S cluster protein (DUF4445 family)</fullName>
    </submittedName>
</protein>
<feature type="compositionally biased region" description="Basic and acidic residues" evidence="1">
    <location>
        <begin position="103"/>
        <end position="114"/>
    </location>
</feature>
<dbReference type="Proteomes" id="UP000525298">
    <property type="component" value="Unassembled WGS sequence"/>
</dbReference>
<sequence length="583" mass="62770">MPEIQILPMNLSVRTRKGETLRDALYRAGVELESPCNGKGLCGKCLVCVEEPDNVPETPHKEITAEQAQQGIRLACQLVPASDMVVRVIGEYKKDEHRILEGDRDPTFSERDTGDAGVGRKHLSDTESLVKNTPAAVVKMSGGICRLQYAGQAQEELKNWPEKSVAKGLAIDLGTTTLVVTLIELPTGRELATTSSLNPQIRFGHDVISRIQKGSTPEGLAELSQCVRDGLNHLIDQACQDSGANPMEVLDVVLGGNTTMLQLAASIDPEPLGQVPFTVALQGGRAYPARQFGLEINPAARVYVPPIVHAYVGADISAGLLVSRRFFEPGGAMFFVDVGTNGEMGLSANSEYLMTSTAAGPAFEGMGISAGMRARIGAVEGVDTDGQDRLDIHTIGDAPPQGICGSGIIDITAALLKLGVIDASGRMRRPDDTNGLAGTIASRIIEINKSPAFRLGGKVYFTQEDVRQVQLAKSAIRAAMEILLHESGMEAGSLERIVLAGGFGYSLRAQNLEAIGMLPPDTADKVYFAGNTCRIGCARMLRNAGYRQYLEEKMQSVRHVSIETRPDFMDLYVESMEFPEIKE</sequence>
<evidence type="ECO:0000259" key="2">
    <source>
        <dbReference type="PROSITE" id="PS51085"/>
    </source>
</evidence>
<proteinExistence type="predicted"/>
<dbReference type="Pfam" id="PF14574">
    <property type="entry name" value="RACo_C_ter"/>
    <property type="match status" value="1"/>
</dbReference>
<dbReference type="Pfam" id="PF00111">
    <property type="entry name" value="Fer2"/>
    <property type="match status" value="1"/>
</dbReference>
<feature type="domain" description="2Fe-2S ferredoxin-type" evidence="2">
    <location>
        <begin position="2"/>
        <end position="92"/>
    </location>
</feature>
<dbReference type="Gene3D" id="3.10.20.30">
    <property type="match status" value="1"/>
</dbReference>
<organism evidence="3 4">
    <name type="scientific">Desulfosalsimonas propionicica</name>
    <dbReference type="NCBI Taxonomy" id="332175"/>
    <lineage>
        <taxon>Bacteria</taxon>
        <taxon>Pseudomonadati</taxon>
        <taxon>Thermodesulfobacteriota</taxon>
        <taxon>Desulfobacteria</taxon>
        <taxon>Desulfobacterales</taxon>
        <taxon>Desulfosalsimonadaceae</taxon>
        <taxon>Desulfosalsimonas</taxon>
    </lineage>
</organism>
<dbReference type="InterPro" id="IPR036010">
    <property type="entry name" value="2Fe-2S_ferredoxin-like_sf"/>
</dbReference>
<dbReference type="InterPro" id="IPR041414">
    <property type="entry name" value="Raco-like_middle"/>
</dbReference>